<dbReference type="RefSeq" id="WP_151667875.1">
    <property type="nucleotide sequence ID" value="NZ_WBVO01000009.1"/>
</dbReference>
<reference evidence="2 3" key="1">
    <citation type="submission" date="2019-09" db="EMBL/GenBank/DDBJ databases">
        <title>Genomes of family Cryomorphaceae.</title>
        <authorList>
            <person name="Bowman J.P."/>
        </authorList>
    </citation>
    <scope>NUCLEOTIDE SEQUENCE [LARGE SCALE GENOMIC DNA]</scope>
    <source>
        <strain evidence="2 3">LMG 25704</strain>
    </source>
</reference>
<dbReference type="CDD" id="cd10931">
    <property type="entry name" value="CE4_u7"/>
    <property type="match status" value="1"/>
</dbReference>
<proteinExistence type="predicted"/>
<comment type="caution">
    <text evidence="2">The sequence shown here is derived from an EMBL/GenBank/DDBJ whole genome shotgun (WGS) entry which is preliminary data.</text>
</comment>
<name>A0A6N6REI0_9FLAO</name>
<keyword evidence="3" id="KW-1185">Reference proteome</keyword>
<feature type="domain" description="DUF7033" evidence="1">
    <location>
        <begin position="96"/>
        <end position="184"/>
    </location>
</feature>
<dbReference type="InterPro" id="IPR054297">
    <property type="entry name" value="DUF7033"/>
</dbReference>
<accession>A0A6N6REI0</accession>
<protein>
    <recommendedName>
        <fullName evidence="1">DUF7033 domain-containing protein</fullName>
    </recommendedName>
</protein>
<organism evidence="2 3">
    <name type="scientific">Phaeocystidibacter luteus</name>
    <dbReference type="NCBI Taxonomy" id="911197"/>
    <lineage>
        <taxon>Bacteria</taxon>
        <taxon>Pseudomonadati</taxon>
        <taxon>Bacteroidota</taxon>
        <taxon>Flavobacteriia</taxon>
        <taxon>Flavobacteriales</taxon>
        <taxon>Phaeocystidibacteraceae</taxon>
        <taxon>Phaeocystidibacter</taxon>
    </lineage>
</organism>
<evidence type="ECO:0000313" key="3">
    <source>
        <dbReference type="Proteomes" id="UP000468650"/>
    </source>
</evidence>
<dbReference type="OrthoDB" id="5573484at2"/>
<evidence type="ECO:0000313" key="2">
    <source>
        <dbReference type="EMBL" id="KAB2808061.1"/>
    </source>
</evidence>
<dbReference type="EMBL" id="WBVO01000009">
    <property type="protein sequence ID" value="KAB2808061.1"/>
    <property type="molecule type" value="Genomic_DNA"/>
</dbReference>
<sequence>MRVYVDKLTPRVAYAINLVLRDTLLVEGIRITDKWEAFSEFEGPRLIYGRKKLEGVPSIFNVELLFEKDISEQDLNVHFEEDGLPYFFATSNQSFVPFDIFAASFYLVSRYEEYLPNISDVHDRYPHEESLAHQHGFLQKPVVNHWALQLKRKLLEADPRWEFEERTFKYTSTVDVDNLYAYKGKGGFRTLGGFAKDISQLDFKNAFRRARVLFGLKRDPYDTFEFQRDLAQQYGVSAIYFMLFSEFGEYDRNVPMYSRRLHEAVRAINDFFPVGIHPSYGSHASPKVLEREIKGLEDALRMPVKRSRQHFLKMKMPETFRQLLDFGIEEDYTMGYAGELGFRASICTPYRLYDLEMETELGLKMFPFAAMDGTLIYYKNVDAKDAFEYIQPLVDEVKAVNGHLITVWHNRIFSEAASEWRGWNDVYVKLLKYITK</sequence>
<dbReference type="Pfam" id="PF23019">
    <property type="entry name" value="DUF7033"/>
    <property type="match status" value="1"/>
</dbReference>
<evidence type="ECO:0000259" key="1">
    <source>
        <dbReference type="Pfam" id="PF23019"/>
    </source>
</evidence>
<dbReference type="Proteomes" id="UP000468650">
    <property type="component" value="Unassembled WGS sequence"/>
</dbReference>
<dbReference type="AlphaFoldDB" id="A0A6N6REI0"/>
<gene>
    <name evidence="2" type="ORF">F8C67_10845</name>
</gene>